<dbReference type="InterPro" id="IPR036724">
    <property type="entry name" value="Cobalamin-bd_sf"/>
</dbReference>
<dbReference type="RefSeq" id="WP_051313885.1">
    <property type="nucleotide sequence ID" value="NZ_AUBJ02000001.1"/>
</dbReference>
<name>A0ABT1JND2_ACTCY</name>
<evidence type="ECO:0000256" key="1">
    <source>
        <dbReference type="SAM" id="MobiDB-lite"/>
    </source>
</evidence>
<evidence type="ECO:0000313" key="3">
    <source>
        <dbReference type="Proteomes" id="UP000791080"/>
    </source>
</evidence>
<feature type="compositionally biased region" description="Polar residues" evidence="1">
    <location>
        <begin position="60"/>
        <end position="71"/>
    </location>
</feature>
<feature type="region of interest" description="Disordered" evidence="1">
    <location>
        <begin position="44"/>
        <end position="79"/>
    </location>
</feature>
<feature type="compositionally biased region" description="Basic residues" evidence="1">
    <location>
        <begin position="313"/>
        <end position="333"/>
    </location>
</feature>
<comment type="caution">
    <text evidence="2">The sequence shown here is derived from an EMBL/GenBank/DDBJ whole genome shotgun (WGS) entry which is preliminary data.</text>
</comment>
<dbReference type="EMBL" id="AUBJ02000001">
    <property type="protein sequence ID" value="MCP2334040.1"/>
    <property type="molecule type" value="Genomic_DNA"/>
</dbReference>
<feature type="compositionally biased region" description="Low complexity" evidence="1">
    <location>
        <begin position="287"/>
        <end position="298"/>
    </location>
</feature>
<evidence type="ECO:0000313" key="2">
    <source>
        <dbReference type="EMBL" id="MCP2334040.1"/>
    </source>
</evidence>
<proteinExistence type="predicted"/>
<feature type="compositionally biased region" description="Basic and acidic residues" evidence="1">
    <location>
        <begin position="341"/>
        <end position="357"/>
    </location>
</feature>
<feature type="compositionally biased region" description="Low complexity" evidence="1">
    <location>
        <begin position="155"/>
        <end position="174"/>
    </location>
</feature>
<accession>A0ABT1JND2</accession>
<protein>
    <submittedName>
        <fullName evidence="2">Uncharacterized protein</fullName>
    </submittedName>
</protein>
<dbReference type="Proteomes" id="UP000791080">
    <property type="component" value="Unassembled WGS sequence"/>
</dbReference>
<organism evidence="2 3">
    <name type="scientific">Actinoalloteichus caeruleus DSM 43889</name>
    <dbReference type="NCBI Taxonomy" id="1120930"/>
    <lineage>
        <taxon>Bacteria</taxon>
        <taxon>Bacillati</taxon>
        <taxon>Actinomycetota</taxon>
        <taxon>Actinomycetes</taxon>
        <taxon>Pseudonocardiales</taxon>
        <taxon>Pseudonocardiaceae</taxon>
        <taxon>Actinoalloteichus</taxon>
        <taxon>Actinoalloteichus cyanogriseus</taxon>
    </lineage>
</organism>
<feature type="region of interest" description="Disordered" evidence="1">
    <location>
        <begin position="145"/>
        <end position="205"/>
    </location>
</feature>
<feature type="region of interest" description="Disordered" evidence="1">
    <location>
        <begin position="260"/>
        <end position="357"/>
    </location>
</feature>
<reference evidence="2 3" key="1">
    <citation type="submission" date="2013-07" db="EMBL/GenBank/DDBJ databases">
        <authorList>
            <consortium name="DOE Joint Genome Institute"/>
            <person name="Reeve W."/>
            <person name="Huntemann M."/>
            <person name="Han J."/>
            <person name="Chen A."/>
            <person name="Kyrpides N."/>
            <person name="Mavromatis K."/>
            <person name="Markowitz V."/>
            <person name="Palaniappan K."/>
            <person name="Ivanova N."/>
            <person name="Schaumberg A."/>
            <person name="Pati A."/>
            <person name="Liolios K."/>
            <person name="Nordberg H.P."/>
            <person name="Cantor M.N."/>
            <person name="Hua S.X."/>
            <person name="Woyke T."/>
        </authorList>
    </citation>
    <scope>NUCLEOTIDE SEQUENCE [LARGE SCALE GENOMIC DNA]</scope>
    <source>
        <strain evidence="2 3">DSM 43889</strain>
    </source>
</reference>
<dbReference type="Gene3D" id="3.40.50.280">
    <property type="entry name" value="Cobalamin-binding domain"/>
    <property type="match status" value="1"/>
</dbReference>
<reference evidence="2 3" key="2">
    <citation type="submission" date="2022-06" db="EMBL/GenBank/DDBJ databases">
        <title>Genomic Encyclopedia of Type Strains, Phase I: the one thousand microbial genomes (KMG-I) project.</title>
        <authorList>
            <person name="Kyrpides N."/>
        </authorList>
    </citation>
    <scope>NUCLEOTIDE SEQUENCE [LARGE SCALE GENOMIC DNA]</scope>
    <source>
        <strain evidence="2 3">DSM 43889</strain>
    </source>
</reference>
<dbReference type="SUPFAM" id="SSF52242">
    <property type="entry name" value="Cobalamin (vitamin B12)-binding domain"/>
    <property type="match status" value="1"/>
</dbReference>
<sequence length="357" mass="37841">MGTVDTDGLTRASPPLVGDELWGSTPCPAVLLGRDGTPRALNGFPAADGGARFDQGNRRGWSTRTPVSSPLITHPHREGPDVVALSRSIATRLPTAHATVTACHADGRPVIVGGAPCGADGRYAEPLGAHAWARDAREAADLLAARRPPPPTSPATPSTTSRAWWRGSARWSRGVPRVSSGPPARGWRICSRLSPSTPNGSASTPPRTWVHIIGFLVTAPYLGGDELFHGFLDWASDVLAARDVPLTFLVTTLDPLATELREPPARRPSPAAVDPGGTADEPEPVNRRAALTASPAARARPRPGGGWNGPRGLARRRGPRRAGRARGPARTRTQRSPPLPVRDRTRSPREPGDHGWP</sequence>
<feature type="compositionally biased region" description="Polar residues" evidence="1">
    <location>
        <begin position="193"/>
        <end position="205"/>
    </location>
</feature>
<keyword evidence="3" id="KW-1185">Reference proteome</keyword>
<gene>
    <name evidence="2" type="ORF">G443_004310</name>
</gene>